<feature type="compositionally biased region" description="Pro residues" evidence="1">
    <location>
        <begin position="581"/>
        <end position="596"/>
    </location>
</feature>
<gene>
    <name evidence="2" type="ORF">MM415B00488_0050</name>
</gene>
<evidence type="ECO:0000256" key="1">
    <source>
        <dbReference type="SAM" id="MobiDB-lite"/>
    </source>
</evidence>
<feature type="region of interest" description="Disordered" evidence="1">
    <location>
        <begin position="580"/>
        <end position="632"/>
    </location>
</feature>
<evidence type="ECO:0000313" key="2">
    <source>
        <dbReference type="EMBL" id="QJA64602.1"/>
    </source>
</evidence>
<proteinExistence type="predicted"/>
<reference evidence="2" key="1">
    <citation type="submission" date="2020-03" db="EMBL/GenBank/DDBJ databases">
        <title>The deep terrestrial virosphere.</title>
        <authorList>
            <person name="Holmfeldt K."/>
            <person name="Nilsson E."/>
            <person name="Simone D."/>
            <person name="Lopez-Fernandez M."/>
            <person name="Wu X."/>
            <person name="de Brujin I."/>
            <person name="Lundin D."/>
            <person name="Andersson A."/>
            <person name="Bertilsson S."/>
            <person name="Dopson M."/>
        </authorList>
    </citation>
    <scope>NUCLEOTIDE SEQUENCE</scope>
    <source>
        <strain evidence="2">MM415B00488</strain>
    </source>
</reference>
<dbReference type="AlphaFoldDB" id="A0A6M3J6W3"/>
<sequence>MTITGYDGTEIRGSLRWWRAPEDELAEAVFRAAYAVDDATLARQQRVVDAYTLYGDTSDWPQGGSVYPSDVGQLSKNVIAGTVDTFVAELCQGQPRAMFSTAGGTWGDGYRARRLTLAHDAWIDWADVRALSPMIVRDGAIAGLGAALVRPDEDRGETTIERIFPLHLLVDDVSAIDIEPRAIYLRRVLDKHHLAELYPEQSEQIVAQAGAPPAYTWAFALTADAVEVLEAWHLETRPTEDDDETDGRHVVCCRGVVLLDEPWRRGFPIATFRPLPPVRGWWGESMVWRAAPEQLELNKLAARIQEAMHYMSVPRAFVQPGAMQRAHMSNDIGIIVETTSPPTFMTPPAMNPDVYARESALEDGCYRRFGISQMSATSEKPAGLTSGKALRTHREAQSRRFAVPLRAYERWHVQVAHLWAASEQDIAETTTSHAVLYEQYGALQRIPWSQIRLGTDRARIRVQSASGLPTEPAARIEVLQEMVADGVMGVEDFYASLDMPDFEGRRDELVAPAERIREQLDRMLETGEYRAPEPYMDLARGLGIAARMVQRAELAGAPEEHCEAVRQWMSDAQALIERAAPPAPPGMPPGLPPGMPPEAMGQPGAPIPQLPAEMIPAPPEGMPPEVVPPTGV</sequence>
<evidence type="ECO:0008006" key="3">
    <source>
        <dbReference type="Google" id="ProtNLM"/>
    </source>
</evidence>
<accession>A0A6M3J6W3</accession>
<dbReference type="EMBL" id="MT141522">
    <property type="protein sequence ID" value="QJA64602.1"/>
    <property type="molecule type" value="Genomic_DNA"/>
</dbReference>
<feature type="compositionally biased region" description="Pro residues" evidence="1">
    <location>
        <begin position="616"/>
        <end position="632"/>
    </location>
</feature>
<name>A0A6M3J6W3_9ZZZZ</name>
<organism evidence="2">
    <name type="scientific">viral metagenome</name>
    <dbReference type="NCBI Taxonomy" id="1070528"/>
    <lineage>
        <taxon>unclassified sequences</taxon>
        <taxon>metagenomes</taxon>
        <taxon>organismal metagenomes</taxon>
    </lineage>
</organism>
<protein>
    <recommendedName>
        <fullName evidence="3">Portal protein</fullName>
    </recommendedName>
</protein>